<evidence type="ECO:0000256" key="5">
    <source>
        <dbReference type="ARBA" id="ARBA00022914"/>
    </source>
</evidence>
<proteinExistence type="predicted"/>
<dbReference type="InterPro" id="IPR011794">
    <property type="entry name" value="MerR"/>
</dbReference>
<evidence type="ECO:0000256" key="4">
    <source>
        <dbReference type="ARBA" id="ARBA00022723"/>
    </source>
</evidence>
<dbReference type="PANTHER" id="PTHR30204">
    <property type="entry name" value="REDOX-CYCLING DRUG-SENSING TRANSCRIPTIONAL ACTIVATOR SOXR"/>
    <property type="match status" value="1"/>
</dbReference>
<reference evidence="12 13" key="1">
    <citation type="submission" date="2015-01" db="EMBL/GenBank/DDBJ databases">
        <authorList>
            <person name="Filippidou S."/>
            <person name="Jeanneret N."/>
            <person name="Russel-Delif L."/>
            <person name="Junier T."/>
            <person name="Wunderlin T."/>
            <person name="Molina V."/>
            <person name="Johnson S.L."/>
            <person name="Davenport K.W."/>
            <person name="Chain P.S."/>
            <person name="Dorador C."/>
            <person name="Junier P."/>
        </authorList>
    </citation>
    <scope>NUCLEOTIDE SEQUENCE [LARGE SCALE GENOMIC DNA]</scope>
    <source>
        <strain evidence="12 13">Et7/4</strain>
    </source>
</reference>
<keyword evidence="5" id="KW-0476">Mercury</keyword>
<evidence type="ECO:0000256" key="3">
    <source>
        <dbReference type="ARBA" id="ARBA00022491"/>
    </source>
</evidence>
<keyword evidence="6" id="KW-0805">Transcription regulation</keyword>
<dbReference type="PATRIC" id="fig|1462.6.peg.2734"/>
<dbReference type="PROSITE" id="PS00552">
    <property type="entry name" value="HTH_MERR_1"/>
    <property type="match status" value="1"/>
</dbReference>
<dbReference type="GO" id="GO:0045340">
    <property type="term" value="F:mercury ion binding"/>
    <property type="evidence" value="ECO:0007669"/>
    <property type="project" value="InterPro"/>
</dbReference>
<dbReference type="EMBL" id="JYBP01000003">
    <property type="protein sequence ID" value="KJE28564.1"/>
    <property type="molecule type" value="Genomic_DNA"/>
</dbReference>
<dbReference type="PRINTS" id="PR00040">
    <property type="entry name" value="HTHMERR"/>
</dbReference>
<dbReference type="GO" id="GO:0003700">
    <property type="term" value="F:DNA-binding transcription factor activity"/>
    <property type="evidence" value="ECO:0007669"/>
    <property type="project" value="InterPro"/>
</dbReference>
<keyword evidence="3" id="KW-0678">Repressor</keyword>
<keyword evidence="8" id="KW-0010">Activator</keyword>
<dbReference type="SMART" id="SM00422">
    <property type="entry name" value="HTH_MERR"/>
    <property type="match status" value="1"/>
</dbReference>
<gene>
    <name evidence="12" type="primary">merR</name>
    <name evidence="12" type="ORF">LG52_2445</name>
</gene>
<dbReference type="NCBIfam" id="TIGR02051">
    <property type="entry name" value="MerR"/>
    <property type="match status" value="1"/>
</dbReference>
<dbReference type="PROSITE" id="PS50937">
    <property type="entry name" value="HTH_MERR_2"/>
    <property type="match status" value="1"/>
</dbReference>
<evidence type="ECO:0000256" key="9">
    <source>
        <dbReference type="ARBA" id="ARBA00023163"/>
    </source>
</evidence>
<evidence type="ECO:0000256" key="8">
    <source>
        <dbReference type="ARBA" id="ARBA00023159"/>
    </source>
</evidence>
<dbReference type="InterPro" id="IPR047057">
    <property type="entry name" value="MerR_fam"/>
</dbReference>
<keyword evidence="4" id="KW-0479">Metal-binding</keyword>
<dbReference type="PANTHER" id="PTHR30204:SF69">
    <property type="entry name" value="MERR-FAMILY TRANSCRIPTIONAL REGULATOR"/>
    <property type="match status" value="1"/>
</dbReference>
<keyword evidence="2" id="KW-0475">Mercuric resistance</keyword>
<evidence type="ECO:0000313" key="12">
    <source>
        <dbReference type="EMBL" id="KJE28564.1"/>
    </source>
</evidence>
<evidence type="ECO:0000256" key="2">
    <source>
        <dbReference type="ARBA" id="ARBA00022466"/>
    </source>
</evidence>
<organism evidence="12 13">
    <name type="scientific">Geobacillus kaustophilus</name>
    <dbReference type="NCBI Taxonomy" id="1462"/>
    <lineage>
        <taxon>Bacteria</taxon>
        <taxon>Bacillati</taxon>
        <taxon>Bacillota</taxon>
        <taxon>Bacilli</taxon>
        <taxon>Bacillales</taxon>
        <taxon>Anoxybacillaceae</taxon>
        <taxon>Geobacillus</taxon>
        <taxon>Geobacillus thermoleovorans group</taxon>
    </lineage>
</organism>
<comment type="caution">
    <text evidence="12">The sequence shown here is derived from an EMBL/GenBank/DDBJ whole genome shotgun (WGS) entry which is preliminary data.</text>
</comment>
<dbReference type="Gene3D" id="1.10.1660.10">
    <property type="match status" value="1"/>
</dbReference>
<keyword evidence="7" id="KW-0238">DNA-binding</keyword>
<evidence type="ECO:0000256" key="10">
    <source>
        <dbReference type="ARBA" id="ARBA00024874"/>
    </source>
</evidence>
<dbReference type="OrthoDB" id="9791488at2"/>
<evidence type="ECO:0000256" key="7">
    <source>
        <dbReference type="ARBA" id="ARBA00023125"/>
    </source>
</evidence>
<feature type="domain" description="HTH merR-type" evidence="11">
    <location>
        <begin position="1"/>
        <end position="70"/>
    </location>
</feature>
<dbReference type="GO" id="GO:0046689">
    <property type="term" value="P:response to mercury ion"/>
    <property type="evidence" value="ECO:0007669"/>
    <property type="project" value="UniProtKB-KW"/>
</dbReference>
<dbReference type="Pfam" id="PF13411">
    <property type="entry name" value="MerR_1"/>
    <property type="match status" value="1"/>
</dbReference>
<dbReference type="GO" id="GO:0003677">
    <property type="term" value="F:DNA binding"/>
    <property type="evidence" value="ECO:0007669"/>
    <property type="project" value="UniProtKB-KW"/>
</dbReference>
<evidence type="ECO:0000313" key="13">
    <source>
        <dbReference type="Proteomes" id="UP000032522"/>
    </source>
</evidence>
<keyword evidence="9" id="KW-0804">Transcription</keyword>
<dbReference type="AlphaFoldDB" id="A0A0D8BX35"/>
<dbReference type="SUPFAM" id="SSF46955">
    <property type="entry name" value="Putative DNA-binding domain"/>
    <property type="match status" value="1"/>
</dbReference>
<accession>A0A0D8BX35</accession>
<sequence>MYRISELAKRCGVNKETIRYYEKRQLLPLPTRTEAGYRLYSDADAKRVQFIKRLQQLGFSLTEIHQLLGVVDQDTERCKNMYEFVSKKVDEVKRQIEDLQRVVCVLQDLQKRCPDEKTLYECPIIETLVHEKGDCYES</sequence>
<dbReference type="InterPro" id="IPR009061">
    <property type="entry name" value="DNA-bd_dom_put_sf"/>
</dbReference>
<name>A0A0D8BX35_GEOKU</name>
<dbReference type="RefSeq" id="WP_044732138.1">
    <property type="nucleotide sequence ID" value="NZ_JYBP01000003.1"/>
</dbReference>
<protein>
    <recommendedName>
        <fullName evidence="1">Mercuric resistance operon regulatory protein</fullName>
    </recommendedName>
</protein>
<comment type="function">
    <text evidence="10">Mediates the mercuric-dependent induction of mercury resistance operon. In the absence of mercury MerR represses transcription by binding tightly to the mer operator region; when mercury is present the dimeric complex binds a single ion and becomes a potent transcriptional activator, while remaining bound to the mer site.</text>
</comment>
<evidence type="ECO:0000256" key="1">
    <source>
        <dbReference type="ARBA" id="ARBA00017146"/>
    </source>
</evidence>
<evidence type="ECO:0000259" key="11">
    <source>
        <dbReference type="PROSITE" id="PS50937"/>
    </source>
</evidence>
<dbReference type="InterPro" id="IPR000551">
    <property type="entry name" value="MerR-type_HTH_dom"/>
</dbReference>
<evidence type="ECO:0000256" key="6">
    <source>
        <dbReference type="ARBA" id="ARBA00023015"/>
    </source>
</evidence>
<dbReference type="Proteomes" id="UP000032522">
    <property type="component" value="Unassembled WGS sequence"/>
</dbReference>